<dbReference type="Gene3D" id="3.30.200.20">
    <property type="entry name" value="Phosphorylase Kinase, domain 1"/>
    <property type="match status" value="1"/>
</dbReference>
<dbReference type="EC" id="2.7.11.1" evidence="1"/>
<keyword evidence="3" id="KW-0808">Transferase</keyword>
<feature type="region of interest" description="Disordered" evidence="9">
    <location>
        <begin position="712"/>
        <end position="747"/>
    </location>
</feature>
<evidence type="ECO:0000256" key="5">
    <source>
        <dbReference type="ARBA" id="ARBA00022777"/>
    </source>
</evidence>
<dbReference type="GO" id="GO:0045717">
    <property type="term" value="P:negative regulation of fatty acid biosynthetic process"/>
    <property type="evidence" value="ECO:0007669"/>
    <property type="project" value="UniProtKB-ARBA"/>
</dbReference>
<dbReference type="Proteomes" id="UP000516320">
    <property type="component" value="Chromosome"/>
</dbReference>
<feature type="domain" description="Protein kinase" evidence="11">
    <location>
        <begin position="14"/>
        <end position="268"/>
    </location>
</feature>
<dbReference type="KEGG" id="cpoy:GP475_07915"/>
<dbReference type="PANTHER" id="PTHR43289">
    <property type="entry name" value="MITOGEN-ACTIVATED PROTEIN KINASE KINASE KINASE 20-RELATED"/>
    <property type="match status" value="1"/>
</dbReference>
<keyword evidence="14" id="KW-1185">Reference proteome</keyword>
<dbReference type="PANTHER" id="PTHR43289:SF34">
    <property type="entry name" value="SERINE_THREONINE-PROTEIN KINASE YBDM-RELATED"/>
    <property type="match status" value="1"/>
</dbReference>
<keyword evidence="5" id="KW-0418">Kinase</keyword>
<evidence type="ECO:0000256" key="10">
    <source>
        <dbReference type="SAM" id="Phobius"/>
    </source>
</evidence>
<dbReference type="InterPro" id="IPR011009">
    <property type="entry name" value="Kinase-like_dom_sf"/>
</dbReference>
<dbReference type="Gene3D" id="3.30.10.20">
    <property type="match status" value="5"/>
</dbReference>
<feature type="region of interest" description="Disordered" evidence="9">
    <location>
        <begin position="296"/>
        <end position="320"/>
    </location>
</feature>
<dbReference type="SMART" id="SM00220">
    <property type="entry name" value="S_TKc"/>
    <property type="match status" value="1"/>
</dbReference>
<feature type="domain" description="PASTA" evidence="12">
    <location>
        <begin position="687"/>
        <end position="747"/>
    </location>
</feature>
<evidence type="ECO:0000259" key="12">
    <source>
        <dbReference type="PROSITE" id="PS51178"/>
    </source>
</evidence>
<dbReference type="GO" id="GO:0004674">
    <property type="term" value="F:protein serine/threonine kinase activity"/>
    <property type="evidence" value="ECO:0007669"/>
    <property type="project" value="UniProtKB-KW"/>
</dbReference>
<dbReference type="FunFam" id="3.30.200.20:FF:000035">
    <property type="entry name" value="Serine/threonine protein kinase Stk1"/>
    <property type="match status" value="1"/>
</dbReference>
<evidence type="ECO:0000256" key="8">
    <source>
        <dbReference type="ARBA" id="ARBA00048679"/>
    </source>
</evidence>
<dbReference type="InterPro" id="IPR000719">
    <property type="entry name" value="Prot_kinase_dom"/>
</dbReference>
<dbReference type="AlphaFoldDB" id="A0A7H0SPU9"/>
<dbReference type="GO" id="GO:0005524">
    <property type="term" value="F:ATP binding"/>
    <property type="evidence" value="ECO:0007669"/>
    <property type="project" value="UniProtKB-KW"/>
</dbReference>
<gene>
    <name evidence="13" type="ORF">GP475_07915</name>
</gene>
<dbReference type="PROSITE" id="PS50011">
    <property type="entry name" value="PROTEIN_KINASE_DOM"/>
    <property type="match status" value="1"/>
</dbReference>
<dbReference type="Gene3D" id="1.10.510.10">
    <property type="entry name" value="Transferase(Phosphotransferase) domain 1"/>
    <property type="match status" value="1"/>
</dbReference>
<evidence type="ECO:0000256" key="6">
    <source>
        <dbReference type="ARBA" id="ARBA00022840"/>
    </source>
</evidence>
<dbReference type="Pfam" id="PF00069">
    <property type="entry name" value="Pkinase"/>
    <property type="match status" value="1"/>
</dbReference>
<keyword evidence="4" id="KW-0547">Nucleotide-binding</keyword>
<keyword evidence="10" id="KW-0812">Transmembrane</keyword>
<dbReference type="PROSITE" id="PS51178">
    <property type="entry name" value="PASTA"/>
    <property type="match status" value="3"/>
</dbReference>
<evidence type="ECO:0000259" key="11">
    <source>
        <dbReference type="PROSITE" id="PS50011"/>
    </source>
</evidence>
<dbReference type="InterPro" id="IPR008271">
    <property type="entry name" value="Ser/Thr_kinase_AS"/>
</dbReference>
<keyword evidence="6" id="KW-0067">ATP-binding</keyword>
<keyword evidence="10" id="KW-0472">Membrane</keyword>
<evidence type="ECO:0000256" key="2">
    <source>
        <dbReference type="ARBA" id="ARBA00022527"/>
    </source>
</evidence>
<feature type="domain" description="PASTA" evidence="12">
    <location>
        <begin position="488"/>
        <end position="554"/>
    </location>
</feature>
<accession>A0A7H0SPU9</accession>
<reference evidence="13 14" key="1">
    <citation type="submission" date="2019-12" db="EMBL/GenBank/DDBJ databases">
        <title>Corynebacterium sp. nov., isolated from feces of the Anser Albifrons in China.</title>
        <authorList>
            <person name="Liu Q."/>
        </authorList>
    </citation>
    <scope>NUCLEOTIDE SEQUENCE [LARGE SCALE GENOMIC DNA]</scope>
    <source>
        <strain evidence="13 14">4H37-19</strain>
    </source>
</reference>
<organism evidence="13 14">
    <name type="scientific">Corynebacterium poyangense</name>
    <dbReference type="NCBI Taxonomy" id="2684405"/>
    <lineage>
        <taxon>Bacteria</taxon>
        <taxon>Bacillati</taxon>
        <taxon>Actinomycetota</taxon>
        <taxon>Actinomycetes</taxon>
        <taxon>Mycobacteriales</taxon>
        <taxon>Corynebacteriaceae</taxon>
        <taxon>Corynebacterium</taxon>
    </lineage>
</organism>
<evidence type="ECO:0000256" key="9">
    <source>
        <dbReference type="SAM" id="MobiDB-lite"/>
    </source>
</evidence>
<dbReference type="SMART" id="SM00740">
    <property type="entry name" value="PASTA"/>
    <property type="match status" value="5"/>
</dbReference>
<feature type="transmembrane region" description="Helical" evidence="10">
    <location>
        <begin position="398"/>
        <end position="419"/>
    </location>
</feature>
<protein>
    <recommendedName>
        <fullName evidence="1">non-specific serine/threonine protein kinase</fullName>
        <ecNumber evidence="1">2.7.11.1</ecNumber>
    </recommendedName>
</protein>
<dbReference type="FunFam" id="1.10.510.10:FF:000021">
    <property type="entry name" value="Serine/threonine protein kinase"/>
    <property type="match status" value="1"/>
</dbReference>
<feature type="domain" description="PASTA" evidence="12">
    <location>
        <begin position="555"/>
        <end position="622"/>
    </location>
</feature>
<evidence type="ECO:0000256" key="4">
    <source>
        <dbReference type="ARBA" id="ARBA00022741"/>
    </source>
</evidence>
<feature type="region of interest" description="Disordered" evidence="9">
    <location>
        <begin position="359"/>
        <end position="390"/>
    </location>
</feature>
<dbReference type="InterPro" id="IPR005543">
    <property type="entry name" value="PASTA_dom"/>
</dbReference>
<sequence length="747" mass="80471">MVELKVGDILEARYRIDRPIARGGMSTVYRCVDLRLARAVAVKVMDQRFATDPVFRTRFRREARAMAQLSHPNLVNVYDFGSDGDHIFLVMELITGGTLRELLAETGPLPPYAAAGVIRSLLTGLSVAHNAGMVHRDIKPDNVLINNNHLVKLADFGLVRAASRNTETGKIVGTVSYLSPEQVSGGEITTASDVYSAGILFYELLTGHTPFHGETQLDHAYHRLKEDVPSPSAAEPGIPHLVDELVATATAREPSQRFTDAEEYLAALDDVSRELKFPNYIVPIPQNAAAHRAAEIPPDTSGLTGPLEPTGIIDHPDNSRSEDLTEVIRQTRVAEPDPAWAPSFNDNPAAHETSILAQPNVPGGAIAPARQPVSPDAPPPGETHTHSAPMSNRSGWTLALWLVVIAALTAAIALGGWWFGSGRYGEIPQVFGMGEQEATRVLEQAGFSTEVREVYDNNTTVSLAAGTDPAAGEKEVRGRSVTLLISLGKPVIPALPDNRDPETYRQALTQHSLVYQRAEQEFSDSIPEGKIVRVDPSPGQTVNVDTQISVHLSKGPAPVKVPDVKKMELDKAQEVLEKAGLKLGDIRHQFDANAESGLVFATDPLPGVELAKGSAVNVSVSTAIKVPDVVGLTRDKAEEKLRAEGIQVKSVEVAPNTVADRADTVVEISAEQGQYLDPENAWVILKTPEKVKVPRLLGSKISDARQKLEAAGLGIRSSDEDSSRIYHQSPKAGEEVSPSTVVTVDGL</sequence>
<proteinExistence type="predicted"/>
<dbReference type="EMBL" id="CP046884">
    <property type="protein sequence ID" value="QNQ90574.1"/>
    <property type="molecule type" value="Genomic_DNA"/>
</dbReference>
<dbReference type="RefSeq" id="WP_187973887.1">
    <property type="nucleotide sequence ID" value="NZ_CP046884.1"/>
</dbReference>
<evidence type="ECO:0000256" key="3">
    <source>
        <dbReference type="ARBA" id="ARBA00022679"/>
    </source>
</evidence>
<keyword evidence="10" id="KW-1133">Transmembrane helix</keyword>
<evidence type="ECO:0000256" key="7">
    <source>
        <dbReference type="ARBA" id="ARBA00047899"/>
    </source>
</evidence>
<keyword evidence="2" id="KW-0723">Serine/threonine-protein kinase</keyword>
<comment type="catalytic activity">
    <reaction evidence="8">
        <text>L-seryl-[protein] + ATP = O-phospho-L-seryl-[protein] + ADP + H(+)</text>
        <dbReference type="Rhea" id="RHEA:17989"/>
        <dbReference type="Rhea" id="RHEA-COMP:9863"/>
        <dbReference type="Rhea" id="RHEA-COMP:11604"/>
        <dbReference type="ChEBI" id="CHEBI:15378"/>
        <dbReference type="ChEBI" id="CHEBI:29999"/>
        <dbReference type="ChEBI" id="CHEBI:30616"/>
        <dbReference type="ChEBI" id="CHEBI:83421"/>
        <dbReference type="ChEBI" id="CHEBI:456216"/>
        <dbReference type="EC" id="2.7.11.1"/>
    </reaction>
</comment>
<comment type="catalytic activity">
    <reaction evidence="7">
        <text>L-threonyl-[protein] + ATP = O-phospho-L-threonyl-[protein] + ADP + H(+)</text>
        <dbReference type="Rhea" id="RHEA:46608"/>
        <dbReference type="Rhea" id="RHEA-COMP:11060"/>
        <dbReference type="Rhea" id="RHEA-COMP:11605"/>
        <dbReference type="ChEBI" id="CHEBI:15378"/>
        <dbReference type="ChEBI" id="CHEBI:30013"/>
        <dbReference type="ChEBI" id="CHEBI:30616"/>
        <dbReference type="ChEBI" id="CHEBI:61977"/>
        <dbReference type="ChEBI" id="CHEBI:456216"/>
        <dbReference type="EC" id="2.7.11.1"/>
    </reaction>
</comment>
<dbReference type="Pfam" id="PF03793">
    <property type="entry name" value="PASTA"/>
    <property type="match status" value="5"/>
</dbReference>
<dbReference type="PROSITE" id="PS00108">
    <property type="entry name" value="PROTEIN_KINASE_ST"/>
    <property type="match status" value="1"/>
</dbReference>
<evidence type="ECO:0000313" key="13">
    <source>
        <dbReference type="EMBL" id="QNQ90574.1"/>
    </source>
</evidence>
<dbReference type="SUPFAM" id="SSF56112">
    <property type="entry name" value="Protein kinase-like (PK-like)"/>
    <property type="match status" value="1"/>
</dbReference>
<name>A0A7H0SPU9_9CORY</name>
<evidence type="ECO:0000313" key="14">
    <source>
        <dbReference type="Proteomes" id="UP000516320"/>
    </source>
</evidence>
<dbReference type="CDD" id="cd14014">
    <property type="entry name" value="STKc_PknB_like"/>
    <property type="match status" value="1"/>
</dbReference>
<feature type="compositionally biased region" description="Polar residues" evidence="9">
    <location>
        <begin position="737"/>
        <end position="747"/>
    </location>
</feature>
<dbReference type="CDD" id="cd06577">
    <property type="entry name" value="PASTA_pknB"/>
    <property type="match status" value="5"/>
</dbReference>
<evidence type="ECO:0000256" key="1">
    <source>
        <dbReference type="ARBA" id="ARBA00012513"/>
    </source>
</evidence>